<dbReference type="AlphaFoldDB" id="A0A5C5QH13"/>
<dbReference type="EMBL" id="VFET01000008">
    <property type="protein sequence ID" value="TWS04617.1"/>
    <property type="molecule type" value="Genomic_DNA"/>
</dbReference>
<dbReference type="Pfam" id="PF18766">
    <property type="entry name" value="SWI2_SNF2"/>
    <property type="match status" value="1"/>
</dbReference>
<evidence type="ECO:0000313" key="14">
    <source>
        <dbReference type="EMBL" id="TWS04617.1"/>
    </source>
</evidence>
<keyword evidence="8 10" id="KW-0067">ATP-binding</keyword>
<dbReference type="Gene3D" id="3.40.50.300">
    <property type="entry name" value="P-loop containing nucleotide triphosphate hydrolases"/>
    <property type="match status" value="2"/>
</dbReference>
<evidence type="ECO:0000256" key="1">
    <source>
        <dbReference type="ARBA" id="ARBA00000851"/>
    </source>
</evidence>
<keyword evidence="6 14" id="KW-0255">Endonuclease</keyword>
<name>A0A5C5QH13_9PSED</name>
<evidence type="ECO:0000256" key="8">
    <source>
        <dbReference type="ARBA" id="ARBA00022840"/>
    </source>
</evidence>
<dbReference type="Pfam" id="PF22679">
    <property type="entry name" value="T1R_D3-like"/>
    <property type="match status" value="1"/>
</dbReference>
<reference evidence="14 16" key="2">
    <citation type="submission" date="2019-06" db="EMBL/GenBank/DDBJ databases">
        <title>Pseudomonas bimorpha sp. nov. isolated from bovine raw milk and skim milk concentrate.</title>
        <authorList>
            <person name="Hofmann K."/>
            <person name="Huptas C."/>
            <person name="Doll E."/>
            <person name="Scherer S."/>
            <person name="Wenning M."/>
        </authorList>
    </citation>
    <scope>NUCLEOTIDE SEQUENCE [LARGE SCALE GENOMIC DNA]</scope>
    <source>
        <strain evidence="14 16">DSM 17835</strain>
    </source>
</reference>
<dbReference type="PANTHER" id="PTHR30195">
    <property type="entry name" value="TYPE I SITE-SPECIFIC DEOXYRIBONUCLEASE PROTEIN SUBUNIT M AND R"/>
    <property type="match status" value="1"/>
</dbReference>
<dbReference type="CDD" id="cd22332">
    <property type="entry name" value="HsdR_N"/>
    <property type="match status" value="1"/>
</dbReference>
<dbReference type="GO" id="GO:0009307">
    <property type="term" value="P:DNA restriction-modification system"/>
    <property type="evidence" value="ECO:0007669"/>
    <property type="project" value="UniProtKB-KW"/>
</dbReference>
<dbReference type="InterPro" id="IPR004473">
    <property type="entry name" value="Restrct_endonuc_typeI_HsdR"/>
</dbReference>
<dbReference type="CDD" id="cd18800">
    <property type="entry name" value="SF2_C_EcoR124I-like"/>
    <property type="match status" value="1"/>
</dbReference>
<keyword evidence="9 10" id="KW-0238">DNA-binding</keyword>
<dbReference type="Pfam" id="PF04313">
    <property type="entry name" value="HSDR_N"/>
    <property type="match status" value="1"/>
</dbReference>
<dbReference type="SUPFAM" id="SSF52540">
    <property type="entry name" value="P-loop containing nucleoside triphosphate hydrolases"/>
    <property type="match status" value="1"/>
</dbReference>
<keyword evidence="3" id="KW-0540">Nuclease</keyword>
<dbReference type="GO" id="GO:0003677">
    <property type="term" value="F:DNA binding"/>
    <property type="evidence" value="ECO:0007669"/>
    <property type="project" value="UniProtKB-KW"/>
</dbReference>
<evidence type="ECO:0000256" key="5">
    <source>
        <dbReference type="ARBA" id="ARBA00022747"/>
    </source>
</evidence>
<dbReference type="RefSeq" id="WP_010562621.1">
    <property type="nucleotide sequence ID" value="NZ_LT629689.1"/>
</dbReference>
<dbReference type="Proteomes" id="UP000317951">
    <property type="component" value="Unassembled WGS sequence"/>
</dbReference>
<feature type="coiled-coil region" evidence="11">
    <location>
        <begin position="927"/>
        <end position="954"/>
    </location>
</feature>
<protein>
    <recommendedName>
        <fullName evidence="10">Type I restriction enzyme endonuclease subunit</fullName>
        <shortName evidence="10">R protein</shortName>
        <ecNumber evidence="10">3.1.21.3</ecNumber>
    </recommendedName>
</protein>
<sequence>MIQQPRSERRTQNRIVALFTDTSRPDCLGYNYQGEWSKRGQNRNIEVELLQANLKQRGYSDAQISAALQKLMTAADSTGITLYQANLRTYQLLRYGVQVQVAVGQAHETVHLVDWEHPERNDFSIAEEVTLRGGFERRPDLVIYLNGIAIGVIELKRSSVEVADGINQLITNQEEIFNKGFFSTVQLVFAGSDSQGLRYGTATTRAEFFVEWKASSLNAVPEELNTLQEMPARYQVPPGAEVPLSGYLLDDPLAQMCEKSRLLDLIRNFIIFDAGIKKVPRPHQYAAVKAAQERVRRKEGGVIWHTQGSGKSILMVLIAKWLLEHDPEARILVITDRDELDKQISGVMRNAGVIGNDSPSPRIVSRADLVQKLSAPSPRLLCALLHKFEPDLSVPPPPMHGRFYVFVDECHRTQGGDMNKQMKQWLANALFIGFTGTPLLRKDKQTTRDVFGTYIHTYKFHEAVADKVVLDLKYEARDVPQRLTSQKAIDAWFEQKTKVLNNYQKSILRKRWATMEALMSAGERKRRIIASIIEDFSLKPRLNSDRGTAILVAASIYDACDYFRLFKTTSFGPYCGIITSYEPNPSAISREPAQSDERYKFDTYTQDVLKPGQTTTAYEEETKRLFIEEPANLKLLIVVSKLLTGFDAPSCSYIYLDNELRDHNLFQAICRTNRLDGDDKDFGYIVDFKELFGDVQDAISVYTSDELDVDAGSGGNNNVQLKNWLVEGKKQLDAAREALSYLCDPVAPPREVEQFIHYFCGAAANANGLDETEALRVSFYKAVASFVRAFADLAQNLTEAGYSAAEAGRLQTEVQFYADVREAIKKHSGEELDIKPFEADMRHLLNTYIQADHADPMSTVDNFSLVELIVQTGVHDAIAKKLNAKGNLSKGAIAEGIINNVRKTIIREQLTDPKFYEGMSRLLEDLIKQSREDAAAYEEFLRKAEALVKQLAQKGPGSSPAALNGHREAIVLFNNLDSIATTTFQCPIDEEAKVKLALDIDLAMRGSAPSSWRGDPAREAQVLNALFPLMGRDRVATSAIFEIIKNQQGY</sequence>
<feature type="domain" description="Helicase ATP-binding" evidence="12">
    <location>
        <begin position="292"/>
        <end position="456"/>
    </location>
</feature>
<evidence type="ECO:0000256" key="6">
    <source>
        <dbReference type="ARBA" id="ARBA00022759"/>
    </source>
</evidence>
<evidence type="ECO:0000256" key="9">
    <source>
        <dbReference type="ARBA" id="ARBA00023125"/>
    </source>
</evidence>
<evidence type="ECO:0000313" key="15">
    <source>
        <dbReference type="Proteomes" id="UP000182858"/>
    </source>
</evidence>
<dbReference type="InterPro" id="IPR055180">
    <property type="entry name" value="HsdR_RecA-like_helicase_dom_2"/>
</dbReference>
<dbReference type="OrthoDB" id="9758243at2"/>
<keyword evidence="7 10" id="KW-0378">Hydrolase</keyword>
<dbReference type="Proteomes" id="UP000182858">
    <property type="component" value="Chromosome I"/>
</dbReference>
<dbReference type="Gene3D" id="3.90.1570.50">
    <property type="match status" value="1"/>
</dbReference>
<dbReference type="CDD" id="cd18030">
    <property type="entry name" value="DEXHc_RE_I_HsdR"/>
    <property type="match status" value="1"/>
</dbReference>
<evidence type="ECO:0000256" key="10">
    <source>
        <dbReference type="RuleBase" id="RU364115"/>
    </source>
</evidence>
<comment type="subunit">
    <text evidence="10">The type I restriction/modification system is composed of three polypeptides R, M and S.</text>
</comment>
<comment type="similarity">
    <text evidence="2 10">Belongs to the HsdR family.</text>
</comment>
<accession>A0A5C5QH13</accession>
<dbReference type="GO" id="GO:0005524">
    <property type="term" value="F:ATP binding"/>
    <property type="evidence" value="ECO:0007669"/>
    <property type="project" value="UniProtKB-KW"/>
</dbReference>
<dbReference type="InterPro" id="IPR014001">
    <property type="entry name" value="Helicase_ATP-bd"/>
</dbReference>
<dbReference type="InterPro" id="IPR051268">
    <property type="entry name" value="Type-I_R_enzyme_R_subunit"/>
</dbReference>
<dbReference type="GO" id="GO:0009035">
    <property type="term" value="F:type I site-specific deoxyribonuclease activity"/>
    <property type="evidence" value="ECO:0007669"/>
    <property type="project" value="UniProtKB-EC"/>
</dbReference>
<dbReference type="GeneID" id="78556913"/>
<dbReference type="EMBL" id="LT629689">
    <property type="protein sequence ID" value="SDG30828.1"/>
    <property type="molecule type" value="Genomic_DNA"/>
</dbReference>
<evidence type="ECO:0000256" key="7">
    <source>
        <dbReference type="ARBA" id="ARBA00022801"/>
    </source>
</evidence>
<keyword evidence="4 10" id="KW-0547">Nucleotide-binding</keyword>
<evidence type="ECO:0000256" key="3">
    <source>
        <dbReference type="ARBA" id="ARBA00022722"/>
    </source>
</evidence>
<keyword evidence="15" id="KW-1185">Reference proteome</keyword>
<organism evidence="14 16">
    <name type="scientific">Pseudomonas extremaustralis</name>
    <dbReference type="NCBI Taxonomy" id="359110"/>
    <lineage>
        <taxon>Bacteria</taxon>
        <taxon>Pseudomonadati</taxon>
        <taxon>Pseudomonadota</taxon>
        <taxon>Gammaproteobacteria</taxon>
        <taxon>Pseudomonadales</taxon>
        <taxon>Pseudomonadaceae</taxon>
        <taxon>Pseudomonas</taxon>
    </lineage>
</organism>
<dbReference type="NCBIfam" id="TIGR00348">
    <property type="entry name" value="hsdR"/>
    <property type="match status" value="1"/>
</dbReference>
<dbReference type="PROSITE" id="PS51192">
    <property type="entry name" value="HELICASE_ATP_BIND_1"/>
    <property type="match status" value="1"/>
</dbReference>
<evidence type="ECO:0000313" key="13">
    <source>
        <dbReference type="EMBL" id="SDG30828.1"/>
    </source>
</evidence>
<dbReference type="InterPro" id="IPR007409">
    <property type="entry name" value="Restrct_endonuc_type1_HsdR_N"/>
</dbReference>
<dbReference type="EC" id="3.1.21.3" evidence="10"/>
<keyword evidence="11" id="KW-0175">Coiled coil</keyword>
<keyword evidence="5 10" id="KW-0680">Restriction system</keyword>
<reference evidence="13 15" key="1">
    <citation type="submission" date="2016-10" db="EMBL/GenBank/DDBJ databases">
        <authorList>
            <person name="Varghese N."/>
            <person name="Submissions S."/>
        </authorList>
    </citation>
    <scope>NUCLEOTIDE SEQUENCE [LARGE SCALE GENOMIC DNA]</scope>
    <source>
        <strain evidence="13 15">DSM 17835</strain>
    </source>
</reference>
<evidence type="ECO:0000313" key="16">
    <source>
        <dbReference type="Proteomes" id="UP000317951"/>
    </source>
</evidence>
<evidence type="ECO:0000256" key="2">
    <source>
        <dbReference type="ARBA" id="ARBA00008598"/>
    </source>
</evidence>
<evidence type="ECO:0000256" key="4">
    <source>
        <dbReference type="ARBA" id="ARBA00022741"/>
    </source>
</evidence>
<dbReference type="InterPro" id="IPR027417">
    <property type="entry name" value="P-loop_NTPase"/>
</dbReference>
<evidence type="ECO:0000256" key="11">
    <source>
        <dbReference type="SAM" id="Coils"/>
    </source>
</evidence>
<dbReference type="InterPro" id="IPR040980">
    <property type="entry name" value="SWI2_SNF2"/>
</dbReference>
<evidence type="ECO:0000259" key="12">
    <source>
        <dbReference type="PROSITE" id="PS51192"/>
    </source>
</evidence>
<comment type="function">
    <text evidence="10">Subunit R is required for both nuclease and ATPase activities, but not for modification.</text>
</comment>
<dbReference type="PANTHER" id="PTHR30195:SF15">
    <property type="entry name" value="TYPE I RESTRICTION ENZYME HINDI ENDONUCLEASE SUBUNIT"/>
    <property type="match status" value="1"/>
</dbReference>
<dbReference type="SMART" id="SM00487">
    <property type="entry name" value="DEXDc"/>
    <property type="match status" value="1"/>
</dbReference>
<gene>
    <name evidence="14" type="ORF">FIV36_11840</name>
    <name evidence="13" type="ORF">SAMN05216591_5612</name>
</gene>
<proteinExistence type="inferred from homology"/>
<comment type="catalytic activity">
    <reaction evidence="1 10">
        <text>Endonucleolytic cleavage of DNA to give random double-stranded fragments with terminal 5'-phosphates, ATP is simultaneously hydrolyzed.</text>
        <dbReference type="EC" id="3.1.21.3"/>
    </reaction>
</comment>